<gene>
    <name evidence="3" type="ORF">ACFOJE_05130</name>
</gene>
<dbReference type="Pfam" id="PF14252">
    <property type="entry name" value="DUF4347"/>
    <property type="match status" value="1"/>
</dbReference>
<reference evidence="4" key="1">
    <citation type="journal article" date="2019" name="Int. J. Syst. Evol. Microbiol.">
        <title>The Global Catalogue of Microorganisms (GCM) 10K type strain sequencing project: providing services to taxonomists for standard genome sequencing and annotation.</title>
        <authorList>
            <consortium name="The Broad Institute Genomics Platform"/>
            <consortium name="The Broad Institute Genome Sequencing Center for Infectious Disease"/>
            <person name="Wu L."/>
            <person name="Ma J."/>
        </authorList>
    </citation>
    <scope>NUCLEOTIDE SEQUENCE [LARGE SCALE GENOMIC DNA]</scope>
    <source>
        <strain evidence="4">KCTC 62195</strain>
    </source>
</reference>
<evidence type="ECO:0000256" key="1">
    <source>
        <dbReference type="SAM" id="MobiDB-lite"/>
    </source>
</evidence>
<feature type="compositionally biased region" description="Low complexity" evidence="1">
    <location>
        <begin position="53"/>
        <end position="71"/>
    </location>
</feature>
<comment type="caution">
    <text evidence="3">The sequence shown here is derived from an EMBL/GenBank/DDBJ whole genome shotgun (WGS) entry which is preliminary data.</text>
</comment>
<evidence type="ECO:0000313" key="3">
    <source>
        <dbReference type="EMBL" id="MFC2971596.1"/>
    </source>
</evidence>
<dbReference type="InterPro" id="IPR025592">
    <property type="entry name" value="DUF4347"/>
</dbReference>
<accession>A0ABV7AQQ8</accession>
<evidence type="ECO:0000259" key="2">
    <source>
        <dbReference type="Pfam" id="PF14252"/>
    </source>
</evidence>
<dbReference type="EMBL" id="JBHRSJ010000009">
    <property type="protein sequence ID" value="MFC2971596.1"/>
    <property type="molecule type" value="Genomic_DNA"/>
</dbReference>
<dbReference type="RefSeq" id="WP_377813209.1">
    <property type="nucleotide sequence ID" value="NZ_JBHRSJ010000009.1"/>
</dbReference>
<evidence type="ECO:0000313" key="4">
    <source>
        <dbReference type="Proteomes" id="UP001595457"/>
    </source>
</evidence>
<name>A0ABV7AQQ8_9GAMM</name>
<sequence length="2311" mass="228469">MEWLKRIIGTSRRTPTSIRVPQTSGALIRALEPRMMFDGAAVATTVDAAQTADATQTDASASDPTTDQASAPSATQPDGSGVVATGPQVVFIDSRLDGYQELLGAIQGDVEVVVLDGSGNALEQMAQWAESHQGYSAIHLVGHGSSGSLQLGDLWLQEGTIAEQQPLLAQLGAALSTDGDILLYGCDVAAGSQGASFVDALAAATGADVAASTDATGSASRGGDWELEYRSGNVEAPLVLDTQQLVGADILLTLPSNGIKDLTELTSTDSFFPGFTLVTSDPLLGDPGDNTLAVNGVYLDSMPGDLSGYFSVSADGSNLGSFDLTGIHFAKYTNDGNFTFTVTGYKPGGGEVTTTFTTFSGSNSFSAGTYTNFTGITGFRIQIDGDFLNPSNVTFDSFTVANVAAPDVAPSLVATSSNPTFTEKGSAVDLFSGVSALTNDSGQTFTGMTLTVANLGNGTSEKLNIAGTDIPLVVSNGSIAGIGSYDISQTGNTVNITLSGLSLSETQMSALIDGMTYRNASNDPTGASRVVTITSLTDSGYNNSHTVTTASSTVSIAPVNDAPSLSVPSSIHVTEDVASPLTGLSFGDADAGGGSVTVVLSEASGLGTLAAVSGGGVTVSGSGSASLSLSGSIAALNAFVAAGNVTYTTASNATADATLLVSIDDGGNTGSGGAKSANTQIALQVDAVNDAPSVTVSGSQTVVEDIPTPLGGIVFSDVDAGSGNVTVILSEVDDLGSLAAVSGGNVTVSGSGSTQLTLSGSIADLNAFIAAGNVSYTTASNATLDVRLLVSIDDGGNTGSGGAKVTNRMVYLQVVAVNDPPALIATGGTPTYTENGSAVDLFSGVGVGAGDSGQAITGLTLTVANLADGSQEILTIEGTDIPLIDGFSTTTAVTGMTASVSLVGGTATVTLSKASGLSASSTYDLVNGITYRNESDAPSTATPRVVTLTSITDNGGTANGGIDTAALSIAATVTVAATNDAPTLSAGAFSLSGTDEDHASNGTAVSALLSGLGYGDGDGPGQSGIAISGATGNGIWQYSTDGSTWTDLGTVSASSALLLSASSQLRYVPDGRNGETATLSLRAWDQTSGTASATGVRSFADTASNGGSTAFSSSTATASLLVSSVNDAPSIITASVWMSPTNEDTPTASLSISALLGALNRTDVDNGALSGVAITSATSNGNWQYSNDGGASWADFGSVSDSAALLLDSSALIRYQPDGIHGETASFALKAWDQSSGTASTNAVRSTGDTTSGSAYSSAYSSATIPFTLVVTEVADATVVTTSGGSATFIEADGAGSIPVAIDPGLTLSDPDSATLASATVTISGNFYSGQDLLSFVNDGSTMGNIVASYDAGTGTLTLTSAGASASLGQWQAALRAVSYGNSSETPNTATRVIAFSVNDGGGVSSNSATRLVGVVDTNDTPSLSMPSSIRVTEDVASPLTGLSFGDTDAGGGSVTVVLSEASGLGTLAAVSGGNVTVSGSGSASLTLSGSIADLNAFVAAGNVTYTTASNASADASLLVSIDDGGNTGSGGAKLASTQIVLQVDAVNDAPGVTVPVSQTVVEDVPSPLSGIVFDDVDAGSGSVTATLSVSSGTLAASGGGTVTVAGSGTALLTLNGTLADLNAFIAGNGVSFTTASDSTASVTLSVTLDDGGNSGAGGNRSAVATTTLMVSAVNDAPVNGMPGAQAVDQDSALVFGTAYGNAITVSDVDAAGGSLRVTLTAGSGLLTLAGTSGLSFLYGDGSNDASMTFEGSLTDINQALDGLRFTPTPGYNGPASLQIVSDDQGLSGSGGAQSDTDSIAITVNSVSPLVTGVSASSPDGGYKVGDLLLLTVTFDQSVIVDTSGGTPSLLLETGATDRSASYLSGSGSNTLTFAYTVQAGDVSADLDYASTGAFALNGATIRNVSSDDAILALPAPGGLDSIAGQRALVIDGNAPTVTGVAVPSDATYVAGQNLDFVVDLSEAVVVDTAGGTPRLAVDIGGTTRYAEYVSGSGSSALVFRYQVQTGDHDGDGIAVGSVIEPNGGSLRDGIGNALQPALNGVADSAGVQVDAVAPTVSAIVRESANPTSAGSLSYRVTFDEAVSGVDAGDFVLATTGSAHATVSSVVQLDPRTYRVVLDGVSGEGSLTLQLAGAGSGIVDQVGNALLAGASGESYTRMALTGDPQFRITTLGSSVALGESRPSLGPVSPNPDHGVSPLSIPPLLQPERLGGLPPLASLFGEGGMPPGFIAGLFGRGMDGSGTGQGFDTSGLAALFADYRMTDGPETLLDDVPGDAAGSGAPSLGQQLHELQENQRRRLGELARALRQMRGA</sequence>
<feature type="region of interest" description="Disordered" evidence="1">
    <location>
        <begin position="53"/>
        <end position="82"/>
    </location>
</feature>
<keyword evidence="4" id="KW-1185">Reference proteome</keyword>
<proteinExistence type="predicted"/>
<organism evidence="3 4">
    <name type="scientific">Azotobacter bryophylli</name>
    <dbReference type="NCBI Taxonomy" id="1986537"/>
    <lineage>
        <taxon>Bacteria</taxon>
        <taxon>Pseudomonadati</taxon>
        <taxon>Pseudomonadota</taxon>
        <taxon>Gammaproteobacteria</taxon>
        <taxon>Pseudomonadales</taxon>
        <taxon>Pseudomonadaceae</taxon>
        <taxon>Azotobacter</taxon>
    </lineage>
</organism>
<dbReference type="Proteomes" id="UP001595457">
    <property type="component" value="Unassembled WGS sequence"/>
</dbReference>
<protein>
    <submittedName>
        <fullName evidence="3">DUF4347 domain-containing protein</fullName>
    </submittedName>
</protein>
<feature type="domain" description="DUF4347" evidence="2">
    <location>
        <begin position="89"/>
        <end position="245"/>
    </location>
</feature>